<dbReference type="OrthoDB" id="5288943at2759"/>
<comment type="caution">
    <text evidence="1">The sequence shown here is derived from an EMBL/GenBank/DDBJ whole genome shotgun (WGS) entry which is preliminary data.</text>
</comment>
<proteinExistence type="predicted"/>
<accession>A0A7C8RDS9</accession>
<gene>
    <name evidence="1" type="ORF">TWF970_009536</name>
</gene>
<evidence type="ECO:0000313" key="2">
    <source>
        <dbReference type="Proteomes" id="UP000474640"/>
    </source>
</evidence>
<dbReference type="Proteomes" id="UP000474640">
    <property type="component" value="Unassembled WGS sequence"/>
</dbReference>
<name>A0A7C8RDS9_ORBOL</name>
<organism evidence="1 2">
    <name type="scientific">Orbilia oligospora</name>
    <name type="common">Nematode-trapping fungus</name>
    <name type="synonym">Arthrobotrys oligospora</name>
    <dbReference type="NCBI Taxonomy" id="2813651"/>
    <lineage>
        <taxon>Eukaryota</taxon>
        <taxon>Fungi</taxon>
        <taxon>Dikarya</taxon>
        <taxon>Ascomycota</taxon>
        <taxon>Pezizomycotina</taxon>
        <taxon>Orbiliomycetes</taxon>
        <taxon>Orbiliales</taxon>
        <taxon>Orbiliaceae</taxon>
        <taxon>Orbilia</taxon>
    </lineage>
</organism>
<sequence>MSGPIHTLPITTQHKVKVTHYGEAWTLPNHAELEIIIANDLETATIVAIDNEKLDEPIVLDRLITVNPGFEFVYGTKKSKGLVLRGSEVLFFEAEVKIASQYDVGLGPAPSGDVGVERTGRTPVTTSIKWGQNGEQEFNNVTIHFKPEVAIIF</sequence>
<protein>
    <submittedName>
        <fullName evidence="1">Uncharacterized protein</fullName>
    </submittedName>
</protein>
<reference evidence="1 2" key="1">
    <citation type="submission" date="2020-01" db="EMBL/GenBank/DDBJ databases">
        <authorList>
            <person name="Palmer J.M."/>
        </authorList>
    </citation>
    <scope>NUCLEOTIDE SEQUENCE [LARGE SCALE GENOMIC DNA]</scope>
    <source>
        <strain evidence="1 2">TWF970</strain>
    </source>
</reference>
<evidence type="ECO:0000313" key="1">
    <source>
        <dbReference type="EMBL" id="KAF3285970.1"/>
    </source>
</evidence>
<dbReference type="EMBL" id="JAABOJ010000006">
    <property type="protein sequence ID" value="KAF3285970.1"/>
    <property type="molecule type" value="Genomic_DNA"/>
</dbReference>
<dbReference type="AlphaFoldDB" id="A0A7C8RDS9"/>